<dbReference type="EMBL" id="RGET01000017">
    <property type="protein sequence ID" value="NBN87835.1"/>
    <property type="molecule type" value="Genomic_DNA"/>
</dbReference>
<dbReference type="SUPFAM" id="SSF53092">
    <property type="entry name" value="Creatinase/prolidase N-terminal domain"/>
    <property type="match status" value="1"/>
</dbReference>
<evidence type="ECO:0000259" key="6">
    <source>
        <dbReference type="Pfam" id="PF16188"/>
    </source>
</evidence>
<evidence type="ECO:0000256" key="1">
    <source>
        <dbReference type="ARBA" id="ARBA00008766"/>
    </source>
</evidence>
<comment type="caution">
    <text evidence="7">The sequence shown here is derived from an EMBL/GenBank/DDBJ whole genome shotgun (WGS) entry which is preliminary data.</text>
</comment>
<dbReference type="AlphaFoldDB" id="A0A964UZK9"/>
<evidence type="ECO:0000256" key="3">
    <source>
        <dbReference type="ARBA" id="ARBA00022801"/>
    </source>
</evidence>
<dbReference type="GO" id="GO:0046872">
    <property type="term" value="F:metal ion binding"/>
    <property type="evidence" value="ECO:0007669"/>
    <property type="project" value="UniProtKB-KW"/>
</dbReference>
<dbReference type="GO" id="GO:0070006">
    <property type="term" value="F:metalloaminopeptidase activity"/>
    <property type="evidence" value="ECO:0007669"/>
    <property type="project" value="InterPro"/>
</dbReference>
<dbReference type="Pfam" id="PF16189">
    <property type="entry name" value="Creatinase_N_2"/>
    <property type="match status" value="1"/>
</dbReference>
<dbReference type="Proteomes" id="UP000713222">
    <property type="component" value="Unassembled WGS sequence"/>
</dbReference>
<comment type="similarity">
    <text evidence="1">Belongs to the peptidase M24B family.</text>
</comment>
<proteinExistence type="inferred from homology"/>
<feature type="domain" description="Creatinase N-terminal" evidence="5">
    <location>
        <begin position="4"/>
        <end position="117"/>
    </location>
</feature>
<evidence type="ECO:0000313" key="7">
    <source>
        <dbReference type="EMBL" id="NBN87835.1"/>
    </source>
</evidence>
<dbReference type="InterPro" id="IPR050422">
    <property type="entry name" value="X-Pro_aminopeptidase_P"/>
</dbReference>
<keyword evidence="7" id="KW-0645">Protease</keyword>
<dbReference type="InterPro" id="IPR036005">
    <property type="entry name" value="Creatinase/aminopeptidase-like"/>
</dbReference>
<dbReference type="InterPro" id="IPR000587">
    <property type="entry name" value="Creatinase_N"/>
</dbReference>
<keyword evidence="7" id="KW-0031">Aminopeptidase</keyword>
<protein>
    <submittedName>
        <fullName evidence="7">Aminopeptidase P family protein</fullName>
    </submittedName>
</protein>
<dbReference type="Gene3D" id="3.40.350.10">
    <property type="entry name" value="Creatinase/prolidase N-terminal domain"/>
    <property type="match status" value="2"/>
</dbReference>
<dbReference type="Pfam" id="PF16188">
    <property type="entry name" value="Peptidase_M24_C"/>
    <property type="match status" value="1"/>
</dbReference>
<dbReference type="InterPro" id="IPR029149">
    <property type="entry name" value="Creatin/AminoP/Spt16_N"/>
</dbReference>
<dbReference type="Pfam" id="PF01321">
    <property type="entry name" value="Creatinase_N"/>
    <property type="match status" value="1"/>
</dbReference>
<gene>
    <name evidence="7" type="ORF">EBV32_01930</name>
</gene>
<evidence type="ECO:0000259" key="4">
    <source>
        <dbReference type="Pfam" id="PF00557"/>
    </source>
</evidence>
<dbReference type="InterPro" id="IPR033740">
    <property type="entry name" value="Pept_M24B"/>
</dbReference>
<name>A0A964UZK9_9PROT</name>
<evidence type="ECO:0000256" key="2">
    <source>
        <dbReference type="ARBA" id="ARBA00022723"/>
    </source>
</evidence>
<keyword evidence="3" id="KW-0378">Hydrolase</keyword>
<sequence>MNKINQLKNILHKENCDAYLIPKNDEYFGEYVSENKDRLKFITGFTGSTALALIFKNKSYLFVDGRYTLQAKTEVNKDFKICEVPKIKPEQILKRINKKITIGFDPKLFTSNFLKNIVTNNLINLKAVNNNLIDKIWKNKSKIKNNKFYLLEKKYHGENYLYKVNKVRKILKSKNIHYLICTAVENIAWLLNIRGSDSMSSPLTYGKIIFNKNGKILFFTNTSKLTPQIKKFFKKNVIFIKEELFVNHLRKIKGSRILIDKKTCCFYYEKNIHPSNKIINLNDPIYLLKAIKNKTEINNTKIAHLFDGIALTKFIFWLKNNYKRKKITEISAQNQLENFKKKQKEYLYPSFNTISAFGANGAIVHYRANNKSNKQIKGDNLYLLDSGSQYFYGTTDVTRTIAIGKISNFQKKIYTSVLKAHIAVVLYKLKKTTLGKHIDKVARTTLLKSGYNYSHGTGHGVGYFLNVHEGPQGLSPFNNHKILPGMILSNEPGFYKKNDFGIRIENLIYCKKINNNYLKFIDLTMVPIDKECINKKLLNKNEINWINNYHQRIFYILKPFMNKFELRILTKACSVIV</sequence>
<dbReference type="FunFam" id="3.90.230.10:FF:000009">
    <property type="entry name" value="xaa-Pro aminopeptidase 2"/>
    <property type="match status" value="1"/>
</dbReference>
<dbReference type="PANTHER" id="PTHR43763">
    <property type="entry name" value="XAA-PRO AMINOPEPTIDASE 1"/>
    <property type="match status" value="1"/>
</dbReference>
<dbReference type="InterPro" id="IPR000994">
    <property type="entry name" value="Pept_M24"/>
</dbReference>
<accession>A0A964UZK9</accession>
<evidence type="ECO:0000313" key="8">
    <source>
        <dbReference type="Proteomes" id="UP000713222"/>
    </source>
</evidence>
<dbReference type="GO" id="GO:0005737">
    <property type="term" value="C:cytoplasm"/>
    <property type="evidence" value="ECO:0007669"/>
    <property type="project" value="UniProtKB-ARBA"/>
</dbReference>
<dbReference type="SUPFAM" id="SSF55920">
    <property type="entry name" value="Creatinase/aminopeptidase"/>
    <property type="match status" value="1"/>
</dbReference>
<dbReference type="Pfam" id="PF00557">
    <property type="entry name" value="Peptidase_M24"/>
    <property type="match status" value="1"/>
</dbReference>
<dbReference type="PANTHER" id="PTHR43763:SF6">
    <property type="entry name" value="XAA-PRO AMINOPEPTIDASE 1"/>
    <property type="match status" value="1"/>
</dbReference>
<dbReference type="CDD" id="cd01085">
    <property type="entry name" value="APP"/>
    <property type="match status" value="1"/>
</dbReference>
<organism evidence="7 8">
    <name type="scientific">Candidatus Fonsibacter lacus</name>
    <dbReference type="NCBI Taxonomy" id="2576439"/>
    <lineage>
        <taxon>Bacteria</taxon>
        <taxon>Pseudomonadati</taxon>
        <taxon>Pseudomonadota</taxon>
        <taxon>Alphaproteobacteria</taxon>
        <taxon>Candidatus Pelagibacterales</taxon>
        <taxon>Candidatus Pelagibacterales incertae sedis</taxon>
        <taxon>Candidatus Fonsibacter</taxon>
    </lineage>
</organism>
<feature type="domain" description="Peptidase M24" evidence="4">
    <location>
        <begin position="301"/>
        <end position="511"/>
    </location>
</feature>
<keyword evidence="2" id="KW-0479">Metal-binding</keyword>
<dbReference type="Gene3D" id="3.90.230.10">
    <property type="entry name" value="Creatinase/methionine aminopeptidase superfamily"/>
    <property type="match status" value="1"/>
</dbReference>
<dbReference type="InterPro" id="IPR032416">
    <property type="entry name" value="Peptidase_M24_C"/>
</dbReference>
<evidence type="ECO:0000259" key="5">
    <source>
        <dbReference type="Pfam" id="PF01321"/>
    </source>
</evidence>
<feature type="domain" description="Peptidase M24 C-terminal" evidence="6">
    <location>
        <begin position="516"/>
        <end position="574"/>
    </location>
</feature>
<reference evidence="7" key="1">
    <citation type="submission" date="2018-10" db="EMBL/GenBank/DDBJ databases">
        <title>Iterative Subtractive Binning of Freshwater Chronoseries Metagenomes Recovers Nearly Complete Genomes from over Four Hundred Novel Species.</title>
        <authorList>
            <person name="Rodriguez-R L.M."/>
            <person name="Tsementzi D."/>
            <person name="Luo C."/>
            <person name="Konstantinidis K.T."/>
        </authorList>
    </citation>
    <scope>NUCLEOTIDE SEQUENCE</scope>
    <source>
        <strain evidence="7">WB7_6_001</strain>
    </source>
</reference>